<feature type="region of interest" description="Disordered" evidence="9">
    <location>
        <begin position="130"/>
        <end position="149"/>
    </location>
</feature>
<feature type="compositionally biased region" description="Low complexity" evidence="9">
    <location>
        <begin position="284"/>
        <end position="302"/>
    </location>
</feature>
<keyword evidence="8" id="KW-0539">Nucleus</keyword>
<gene>
    <name evidence="10" type="ORF">SLS59_007524</name>
</gene>
<keyword evidence="3" id="KW-0479">Metal-binding</keyword>
<dbReference type="PANTHER" id="PTHR36167:SF4">
    <property type="entry name" value="FUNGAL N-TERMINAL DOMAIN-CONTAINING PROTEIN"/>
    <property type="match status" value="1"/>
</dbReference>
<evidence type="ECO:0000256" key="3">
    <source>
        <dbReference type="ARBA" id="ARBA00022723"/>
    </source>
</evidence>
<dbReference type="InterPro" id="IPR039327">
    <property type="entry name" value="CON7-like"/>
</dbReference>
<evidence type="ECO:0000256" key="7">
    <source>
        <dbReference type="ARBA" id="ARBA00023163"/>
    </source>
</evidence>
<feature type="region of interest" description="Disordered" evidence="9">
    <location>
        <begin position="466"/>
        <end position="504"/>
    </location>
</feature>
<keyword evidence="4" id="KW-0677">Repeat</keyword>
<dbReference type="Proteomes" id="UP001521222">
    <property type="component" value="Unassembled WGS sequence"/>
</dbReference>
<evidence type="ECO:0000256" key="2">
    <source>
        <dbReference type="ARBA" id="ARBA00022553"/>
    </source>
</evidence>
<dbReference type="Gene3D" id="1.20.5.110">
    <property type="match status" value="1"/>
</dbReference>
<dbReference type="PROSITE" id="PS00115">
    <property type="entry name" value="RNA_POL_II_REPEAT"/>
    <property type="match status" value="1"/>
</dbReference>
<evidence type="ECO:0000256" key="9">
    <source>
        <dbReference type="SAM" id="MobiDB-lite"/>
    </source>
</evidence>
<evidence type="ECO:0000256" key="6">
    <source>
        <dbReference type="ARBA" id="ARBA00023125"/>
    </source>
</evidence>
<evidence type="ECO:0000256" key="4">
    <source>
        <dbReference type="ARBA" id="ARBA00022737"/>
    </source>
</evidence>
<evidence type="ECO:0000313" key="11">
    <source>
        <dbReference type="Proteomes" id="UP001521222"/>
    </source>
</evidence>
<accession>A0ABR3R0G8</accession>
<dbReference type="PANTHER" id="PTHR36167">
    <property type="entry name" value="C2H2 FINGER DOMAIN TRANSCRIPTION FACTOR (EUROFUNG)-RELATED"/>
    <property type="match status" value="1"/>
</dbReference>
<protein>
    <submittedName>
        <fullName evidence="10">Uncharacterized protein</fullName>
    </submittedName>
</protein>
<keyword evidence="5" id="KW-0862">Zinc</keyword>
<dbReference type="InterPro" id="IPR000684">
    <property type="entry name" value="RNA_pol_II_repeat_euk"/>
</dbReference>
<sequence>MNIIKDIAAEIKMTSVAIEELGDMFKHEEMASLVSKKAVQTANDTITECSALFAQIDFTLKKSRKGTFGRLTMPFRETKLELLRSHVDKLKSTLQLLMQVLTLAHQVASRRLDRAAEARQREEIRRLLERKEQSAKRHDELSRKDSANNAMIGDVDLERDLDPSGPSGPVTVASIVDSTINAQTLATCASHVRTLLRDIDILQKALSSGAVGCDQPKHHQTLLDSYFLTRGCLDQVILGSSKSEGPAMPLLTRPLLPSSAPADSQYSLTPPGYSPALPGSPAHSPVSPSYSPTSPTSPTSPSQTFTRISPCRKPQPVASPSIRNEPGSKAKGIGPTRAATLQTVQDAAVRDELCVPAQKGQEYNPVERRPRDDLIVNWPKTREHTQSSQQITLPNTTPDVERLAISRPYGMEEVEDVGGGAKSINKKTIESVQRREKIDDLSAGTDEVSAAREAFYRQAKRRNSSSFSYWSSGSSGSKATPAKMNDVHTSKSAPSKWKKVRPDADDGELISKLVEVTRPSNKCHEEVDEVDKVDALLKEWTIGLDRTEK</sequence>
<feature type="compositionally biased region" description="Low complexity" evidence="9">
    <location>
        <begin position="466"/>
        <end position="477"/>
    </location>
</feature>
<dbReference type="EMBL" id="JAKIXB020000026">
    <property type="protein sequence ID" value="KAL1597492.1"/>
    <property type="molecule type" value="Genomic_DNA"/>
</dbReference>
<comment type="caution">
    <text evidence="10">The sequence shown here is derived from an EMBL/GenBank/DDBJ whole genome shotgun (WGS) entry which is preliminary data.</text>
</comment>
<keyword evidence="6" id="KW-0238">DNA-binding</keyword>
<feature type="compositionally biased region" description="Basic and acidic residues" evidence="9">
    <location>
        <begin position="130"/>
        <end position="146"/>
    </location>
</feature>
<comment type="subcellular location">
    <subcellularLocation>
        <location evidence="1">Nucleus</location>
    </subcellularLocation>
</comment>
<proteinExistence type="predicted"/>
<name>A0ABR3R0G8_9PLEO</name>
<evidence type="ECO:0000313" key="10">
    <source>
        <dbReference type="EMBL" id="KAL1597492.1"/>
    </source>
</evidence>
<organism evidence="10 11">
    <name type="scientific">Nothophoma quercina</name>
    <dbReference type="NCBI Taxonomy" id="749835"/>
    <lineage>
        <taxon>Eukaryota</taxon>
        <taxon>Fungi</taxon>
        <taxon>Dikarya</taxon>
        <taxon>Ascomycota</taxon>
        <taxon>Pezizomycotina</taxon>
        <taxon>Dothideomycetes</taxon>
        <taxon>Pleosporomycetidae</taxon>
        <taxon>Pleosporales</taxon>
        <taxon>Pleosporineae</taxon>
        <taxon>Didymellaceae</taxon>
        <taxon>Nothophoma</taxon>
    </lineage>
</organism>
<keyword evidence="7" id="KW-0804">Transcription</keyword>
<reference evidence="10 11" key="1">
    <citation type="submission" date="2024-02" db="EMBL/GenBank/DDBJ databases">
        <title>De novo assembly and annotation of 12 fungi associated with fruit tree decline syndrome in Ontario, Canada.</title>
        <authorList>
            <person name="Sulman M."/>
            <person name="Ellouze W."/>
            <person name="Ilyukhin E."/>
        </authorList>
    </citation>
    <scope>NUCLEOTIDE SEQUENCE [LARGE SCALE GENOMIC DNA]</scope>
    <source>
        <strain evidence="10 11">M97-236</strain>
    </source>
</reference>
<feature type="region of interest" description="Disordered" evidence="9">
    <location>
        <begin position="243"/>
        <end position="335"/>
    </location>
</feature>
<evidence type="ECO:0000256" key="5">
    <source>
        <dbReference type="ARBA" id="ARBA00022833"/>
    </source>
</evidence>
<keyword evidence="11" id="KW-1185">Reference proteome</keyword>
<evidence type="ECO:0000256" key="8">
    <source>
        <dbReference type="ARBA" id="ARBA00023242"/>
    </source>
</evidence>
<keyword evidence="2" id="KW-0597">Phosphoprotein</keyword>
<evidence type="ECO:0000256" key="1">
    <source>
        <dbReference type="ARBA" id="ARBA00004123"/>
    </source>
</evidence>